<dbReference type="Proteomes" id="UP000480151">
    <property type="component" value="Unassembled WGS sequence"/>
</dbReference>
<protein>
    <submittedName>
        <fullName evidence="1">Uncharacterized protein</fullName>
    </submittedName>
</protein>
<dbReference type="AlphaFoldDB" id="A0A6M1PLT4"/>
<name>A0A6M1PLT4_9BACL</name>
<keyword evidence="2" id="KW-1185">Reference proteome</keyword>
<reference evidence="1 2" key="1">
    <citation type="submission" date="2020-02" db="EMBL/GenBank/DDBJ databases">
        <authorList>
            <person name="Gao J."/>
            <person name="Sun J."/>
        </authorList>
    </citation>
    <scope>NUCLEOTIDE SEQUENCE [LARGE SCALE GENOMIC DNA]</scope>
    <source>
        <strain evidence="1 2">7124</strain>
    </source>
</reference>
<accession>A0A6M1PLT4</accession>
<dbReference type="RefSeq" id="WP_165100670.1">
    <property type="nucleotide sequence ID" value="NZ_JAAKGU010000008.1"/>
</dbReference>
<gene>
    <name evidence="1" type="ORF">G5B47_17555</name>
</gene>
<organism evidence="1 2">
    <name type="scientific">Paenibacillus apii</name>
    <dbReference type="NCBI Taxonomy" id="1850370"/>
    <lineage>
        <taxon>Bacteria</taxon>
        <taxon>Bacillati</taxon>
        <taxon>Bacillota</taxon>
        <taxon>Bacilli</taxon>
        <taxon>Bacillales</taxon>
        <taxon>Paenibacillaceae</taxon>
        <taxon>Paenibacillus</taxon>
    </lineage>
</organism>
<evidence type="ECO:0000313" key="1">
    <source>
        <dbReference type="EMBL" id="NGM84220.1"/>
    </source>
</evidence>
<sequence>MTFGKIKLGITVLAAGILVAFVTLFLTSTHAFRSSELTIPKISLEATYVEYGTVDALDSDAELIVIGTPLKDFDDRQHIVTTFDDGNIQDFYTLTEIKINKVIKAPEAATLAVDDSLTIIEPISYIENVEGKKKITYEDYTELKQNQKSIIFLKKNTQGQYSIINMDLGKFSLDTLSQPLSTLAKNQDPKVEFRKSILERYDLK</sequence>
<comment type="caution">
    <text evidence="1">The sequence shown here is derived from an EMBL/GenBank/DDBJ whole genome shotgun (WGS) entry which is preliminary data.</text>
</comment>
<proteinExistence type="predicted"/>
<evidence type="ECO:0000313" key="2">
    <source>
        <dbReference type="Proteomes" id="UP000480151"/>
    </source>
</evidence>
<dbReference type="EMBL" id="JAAKGU010000008">
    <property type="protein sequence ID" value="NGM84220.1"/>
    <property type="molecule type" value="Genomic_DNA"/>
</dbReference>